<sequence length="461" mass="53444">MASKSGSDTRSQTKKVIFNVYKFIKNLSKQDVILPSMFAQSLKVTAEACGLSERTVRRICKEGRDSVTFEDAVQVQGPTFKSPRKTYRRSKPLTELDDFDADIVRRTVHEFYDRGEYPTAFTILTEVRKKCAWEGSVWSMRSLLKNLKFSFKKCNDGRKFLMERNDIVALRCTFLRKICTLREQKDTHPIVYLDETWINQNHSRSRIWQNDEETAGLKVPTGKGGRLIICHAGSAKYGFVNDSKLIFRANVSNFESDYHTSMNADVFRNWFISMLNHLEEPSVIVMDNASYHSMLMDNFPKSNSRKAVVEEWLKNKNVNFSPQERLSELCERVKKLVPTYKRYELDEIALQMGHEVIRLPPYHCQYNPIELIWAQVKAEVAKKNNSFKMADVEKLAHAAIDAVTQNDWEKCVAHAEKIQNEDNEKEILRDISLESIIMTLQDDDSDWGDEEDDDDIIDEES</sequence>
<dbReference type="RefSeq" id="XP_025406530.1">
    <property type="nucleotide sequence ID" value="XM_025550745.1"/>
</dbReference>
<evidence type="ECO:0000259" key="2">
    <source>
        <dbReference type="Pfam" id="PF13358"/>
    </source>
</evidence>
<feature type="domain" description="Tc1-like transposase DDE" evidence="2">
    <location>
        <begin position="189"/>
        <end position="388"/>
    </location>
</feature>
<dbReference type="Gene3D" id="3.30.420.10">
    <property type="entry name" value="Ribonuclease H-like superfamily/Ribonuclease H"/>
    <property type="match status" value="1"/>
</dbReference>
<proteinExistence type="predicted"/>
<dbReference type="AlphaFoldDB" id="A0A8B8F7T1"/>
<protein>
    <submittedName>
        <fullName evidence="4">Uncharacterized protein LOC112680594</fullName>
    </submittedName>
</protein>
<feature type="region of interest" description="Disordered" evidence="1">
    <location>
        <begin position="441"/>
        <end position="461"/>
    </location>
</feature>
<accession>A0A8B8F7T1</accession>
<dbReference type="Pfam" id="PF13358">
    <property type="entry name" value="DDE_3"/>
    <property type="match status" value="1"/>
</dbReference>
<dbReference type="GO" id="GO:0003676">
    <property type="term" value="F:nucleic acid binding"/>
    <property type="evidence" value="ECO:0007669"/>
    <property type="project" value="InterPro"/>
</dbReference>
<evidence type="ECO:0000313" key="3">
    <source>
        <dbReference type="Proteomes" id="UP000694846"/>
    </source>
</evidence>
<dbReference type="PANTHER" id="PTHR33939:SF1">
    <property type="entry name" value="DUF4371 DOMAIN-CONTAINING PROTEIN"/>
    <property type="match status" value="1"/>
</dbReference>
<evidence type="ECO:0000256" key="1">
    <source>
        <dbReference type="SAM" id="MobiDB-lite"/>
    </source>
</evidence>
<dbReference type="OrthoDB" id="2266637at2759"/>
<dbReference type="PANTHER" id="PTHR33939">
    <property type="entry name" value="PROTEIN CBG22215"/>
    <property type="match status" value="1"/>
</dbReference>
<keyword evidence="3" id="KW-1185">Reference proteome</keyword>
<dbReference type="Proteomes" id="UP000694846">
    <property type="component" value="Unplaced"/>
</dbReference>
<evidence type="ECO:0000313" key="4">
    <source>
        <dbReference type="RefSeq" id="XP_025406530.1"/>
    </source>
</evidence>
<reference evidence="4" key="1">
    <citation type="submission" date="2025-08" db="UniProtKB">
        <authorList>
            <consortium name="RefSeq"/>
        </authorList>
    </citation>
    <scope>IDENTIFICATION</scope>
    <source>
        <tissue evidence="4">Whole body</tissue>
    </source>
</reference>
<gene>
    <name evidence="4" type="primary">LOC112680594</name>
</gene>
<name>A0A8B8F7T1_9HEMI</name>
<dbReference type="GeneID" id="112680594"/>
<organism evidence="3 4">
    <name type="scientific">Sipha flava</name>
    <name type="common">yellow sugarcane aphid</name>
    <dbReference type="NCBI Taxonomy" id="143950"/>
    <lineage>
        <taxon>Eukaryota</taxon>
        <taxon>Metazoa</taxon>
        <taxon>Ecdysozoa</taxon>
        <taxon>Arthropoda</taxon>
        <taxon>Hexapoda</taxon>
        <taxon>Insecta</taxon>
        <taxon>Pterygota</taxon>
        <taxon>Neoptera</taxon>
        <taxon>Paraneoptera</taxon>
        <taxon>Hemiptera</taxon>
        <taxon>Sternorrhyncha</taxon>
        <taxon>Aphidomorpha</taxon>
        <taxon>Aphidoidea</taxon>
        <taxon>Aphididae</taxon>
        <taxon>Sipha</taxon>
    </lineage>
</organism>
<dbReference type="InterPro" id="IPR036397">
    <property type="entry name" value="RNaseH_sf"/>
</dbReference>
<dbReference type="InterPro" id="IPR038717">
    <property type="entry name" value="Tc1-like_DDE_dom"/>
</dbReference>